<feature type="domain" description="Thiolase C-terminal" evidence="10">
    <location>
        <begin position="286"/>
        <end position="402"/>
    </location>
</feature>
<dbReference type="PROSITE" id="PS00737">
    <property type="entry name" value="THIOLASE_2"/>
    <property type="match status" value="1"/>
</dbReference>
<dbReference type="GO" id="GO:0016747">
    <property type="term" value="F:acyltransferase activity, transferring groups other than amino-acyl groups"/>
    <property type="evidence" value="ECO:0007669"/>
    <property type="project" value="InterPro"/>
</dbReference>
<evidence type="ECO:0000256" key="6">
    <source>
        <dbReference type="ARBA" id="ARBA00023121"/>
    </source>
</evidence>
<keyword evidence="5" id="KW-0445">Lipid transport</keyword>
<evidence type="ECO:0000256" key="8">
    <source>
        <dbReference type="ARBA" id="ARBA00032316"/>
    </source>
</evidence>
<evidence type="ECO:0000256" key="1">
    <source>
        <dbReference type="ARBA" id="ARBA00004275"/>
    </source>
</evidence>
<keyword evidence="7" id="KW-0576">Peroxisome</keyword>
<comment type="caution">
    <text evidence="11">The sequence shown here is derived from an EMBL/GenBank/DDBJ whole genome shotgun (WGS) entry which is preliminary data.</text>
</comment>
<evidence type="ECO:0000313" key="12">
    <source>
        <dbReference type="Proteomes" id="UP000789375"/>
    </source>
</evidence>
<feature type="domain" description="Thiolase N-terminal" evidence="9">
    <location>
        <begin position="83"/>
        <end position="247"/>
    </location>
</feature>
<dbReference type="Pfam" id="PF00108">
    <property type="entry name" value="Thiolase_N"/>
    <property type="match status" value="1"/>
</dbReference>
<organism evidence="11 12">
    <name type="scientific">Funneliformis mosseae</name>
    <name type="common">Endomycorrhizal fungus</name>
    <name type="synonym">Glomus mosseae</name>
    <dbReference type="NCBI Taxonomy" id="27381"/>
    <lineage>
        <taxon>Eukaryota</taxon>
        <taxon>Fungi</taxon>
        <taxon>Fungi incertae sedis</taxon>
        <taxon>Mucoromycota</taxon>
        <taxon>Glomeromycotina</taxon>
        <taxon>Glomeromycetes</taxon>
        <taxon>Glomerales</taxon>
        <taxon>Glomeraceae</taxon>
        <taxon>Funneliformis</taxon>
    </lineage>
</organism>
<dbReference type="Gene3D" id="3.40.47.10">
    <property type="match status" value="1"/>
</dbReference>
<keyword evidence="3" id="KW-0813">Transport</keyword>
<dbReference type="AlphaFoldDB" id="A0A9N9BTJ5"/>
<dbReference type="GO" id="GO:0008289">
    <property type="term" value="F:lipid binding"/>
    <property type="evidence" value="ECO:0007669"/>
    <property type="project" value="UniProtKB-KW"/>
</dbReference>
<dbReference type="SUPFAM" id="SSF53901">
    <property type="entry name" value="Thiolase-like"/>
    <property type="match status" value="2"/>
</dbReference>
<evidence type="ECO:0000256" key="3">
    <source>
        <dbReference type="ARBA" id="ARBA00022448"/>
    </source>
</evidence>
<keyword evidence="12" id="KW-1185">Reference proteome</keyword>
<evidence type="ECO:0000256" key="7">
    <source>
        <dbReference type="ARBA" id="ARBA00023140"/>
    </source>
</evidence>
<evidence type="ECO:0000313" key="11">
    <source>
        <dbReference type="EMBL" id="CAG8579278.1"/>
    </source>
</evidence>
<dbReference type="EMBL" id="CAJVPP010001929">
    <property type="protein sequence ID" value="CAG8579278.1"/>
    <property type="molecule type" value="Genomic_DNA"/>
</dbReference>
<accession>A0A9N9BTJ5</accession>
<dbReference type="InterPro" id="IPR055140">
    <property type="entry name" value="Thiolase_C_2"/>
</dbReference>
<dbReference type="InterPro" id="IPR020615">
    <property type="entry name" value="Thiolase_acyl_enz_int_AS"/>
</dbReference>
<reference evidence="11" key="1">
    <citation type="submission" date="2021-06" db="EMBL/GenBank/DDBJ databases">
        <authorList>
            <person name="Kallberg Y."/>
            <person name="Tangrot J."/>
            <person name="Rosling A."/>
        </authorList>
    </citation>
    <scope>NUCLEOTIDE SEQUENCE</scope>
    <source>
        <strain evidence="11">87-6 pot B 2015</strain>
    </source>
</reference>
<dbReference type="PROSITE" id="PS00098">
    <property type="entry name" value="THIOLASE_1"/>
    <property type="match status" value="1"/>
</dbReference>
<name>A0A9N9BTJ5_FUNMO</name>
<comment type="subcellular location">
    <subcellularLocation>
        <location evidence="1">Peroxisome</location>
    </subcellularLocation>
</comment>
<dbReference type="InterPro" id="IPR016039">
    <property type="entry name" value="Thiolase-like"/>
</dbReference>
<gene>
    <name evidence="11" type="ORF">FMOSSE_LOCUS7865</name>
</gene>
<dbReference type="PANTHER" id="PTHR42870">
    <property type="entry name" value="ACETYL-COA C-ACETYLTRANSFERASE"/>
    <property type="match status" value="1"/>
</dbReference>
<evidence type="ECO:0000256" key="4">
    <source>
        <dbReference type="ARBA" id="ARBA00022679"/>
    </source>
</evidence>
<keyword evidence="4" id="KW-0808">Transferase</keyword>
<sequence>MADSQRKSYVIGVGMTNFIKPRGQVDYPVMAREAVVKALLDIEKTYDVIQQVYVGYCFGDSTCGQRAVYQLGMTQIPVIRLTHLVTLAKINDIFKSNVNNNCSTGSTALYLARQAVEFGIVDCALALGFEKMTSGSIANYYKDRTNPLDTTVSLLSETRGITNSPFAAQIFGNAGIEYCENYGATAEHMAKIGEKNHRHSANNPYAQFQNVYTLEQIKSSPQIFGPLTKLQCCPTSDGSAAVIVASEKFVIENNLQGQAIEIVAQAMATDSPDLLEKRSSIELAGADMTRKAAKQVYEQAGITADDIQVVELHDCFSSNELITYDALGLCKPGQAHKLVDSNDVTYGGKYVINPSGGLISKGHPLGATGLAQCAELVWQLRGWCTNRQVPNLKYALQHNIGLGGAVVVSVYKQAELQGKNNDDKTGWKRRFGYNPAIESRGITEQDFRKVCSKQISEYLLAAKL</sequence>
<dbReference type="Proteomes" id="UP000789375">
    <property type="component" value="Unassembled WGS sequence"/>
</dbReference>
<dbReference type="EC" id="2.3.1.176" evidence="2"/>
<evidence type="ECO:0000259" key="10">
    <source>
        <dbReference type="Pfam" id="PF22691"/>
    </source>
</evidence>
<proteinExistence type="predicted"/>
<dbReference type="PANTHER" id="PTHR42870:SF1">
    <property type="entry name" value="NON-SPECIFIC LIPID-TRANSFER PROTEIN-LIKE 2"/>
    <property type="match status" value="1"/>
</dbReference>
<protein>
    <recommendedName>
        <fullName evidence="2">propanoyl-CoA C-acyltransferase</fullName>
        <ecNumber evidence="2">2.3.1.176</ecNumber>
    </recommendedName>
    <alternativeName>
        <fullName evidence="8">Propanoyl-CoA C-acyltransferase</fullName>
    </alternativeName>
</protein>
<evidence type="ECO:0000256" key="5">
    <source>
        <dbReference type="ARBA" id="ARBA00023055"/>
    </source>
</evidence>
<dbReference type="InterPro" id="IPR020616">
    <property type="entry name" value="Thiolase_N"/>
</dbReference>
<dbReference type="Pfam" id="PF22691">
    <property type="entry name" value="Thiolase_C_1"/>
    <property type="match status" value="1"/>
</dbReference>
<keyword evidence="6" id="KW-0446">Lipid-binding</keyword>
<evidence type="ECO:0000256" key="2">
    <source>
        <dbReference type="ARBA" id="ARBA00012352"/>
    </source>
</evidence>
<evidence type="ECO:0000259" key="9">
    <source>
        <dbReference type="Pfam" id="PF00108"/>
    </source>
</evidence>
<dbReference type="InterPro" id="IPR020613">
    <property type="entry name" value="Thiolase_CS"/>
</dbReference>
<dbReference type="CDD" id="cd00829">
    <property type="entry name" value="SCP-x_thiolase"/>
    <property type="match status" value="1"/>
</dbReference>
<dbReference type="GO" id="GO:0005777">
    <property type="term" value="C:peroxisome"/>
    <property type="evidence" value="ECO:0007669"/>
    <property type="project" value="UniProtKB-SubCell"/>
</dbReference>
<dbReference type="FunFam" id="3.40.47.10:FF:000016">
    <property type="entry name" value="Non-specific lipid-transfer protein"/>
    <property type="match status" value="1"/>
</dbReference>
<dbReference type="NCBIfam" id="NF006102">
    <property type="entry name" value="PRK08256.1"/>
    <property type="match status" value="1"/>
</dbReference>
<dbReference type="GO" id="GO:0006869">
    <property type="term" value="P:lipid transport"/>
    <property type="evidence" value="ECO:0007669"/>
    <property type="project" value="UniProtKB-KW"/>
</dbReference>